<feature type="transmembrane region" description="Helical" evidence="8">
    <location>
        <begin position="20"/>
        <end position="42"/>
    </location>
</feature>
<name>K9D138_9FIRM</name>
<evidence type="ECO:0000313" key="10">
    <source>
        <dbReference type="EMBL" id="EKU78269.1"/>
    </source>
</evidence>
<feature type="domain" description="ABC transmembrane type-1" evidence="9">
    <location>
        <begin position="18"/>
        <end position="208"/>
    </location>
</feature>
<dbReference type="PANTHER" id="PTHR30614:SF0">
    <property type="entry name" value="L-CYSTINE TRANSPORT SYSTEM PERMEASE PROTEIN TCYL"/>
    <property type="match status" value="1"/>
</dbReference>
<evidence type="ECO:0000256" key="8">
    <source>
        <dbReference type="RuleBase" id="RU363032"/>
    </source>
</evidence>
<reference evidence="10 11" key="1">
    <citation type="submission" date="2012-09" db="EMBL/GenBank/DDBJ databases">
        <title>The Genome Sequence of Veillonella ratti ACS-216-V-COL6B.</title>
        <authorList>
            <consortium name="The Broad Institute Genome Sequencing Platform"/>
            <person name="Earl A."/>
            <person name="Ward D."/>
            <person name="Feldgarden M."/>
            <person name="Gevers D."/>
            <person name="Saerens B."/>
            <person name="Vaneechoutte M."/>
            <person name="Walker B."/>
            <person name="Young S.K."/>
            <person name="Zeng Q."/>
            <person name="Gargeya S."/>
            <person name="Fitzgerald M."/>
            <person name="Haas B."/>
            <person name="Abouelleil A."/>
            <person name="Alvarado L."/>
            <person name="Arachchi H.M."/>
            <person name="Berlin A."/>
            <person name="Chapman S.B."/>
            <person name="Goldberg J."/>
            <person name="Griggs A."/>
            <person name="Gujja S."/>
            <person name="Hansen M."/>
            <person name="Howarth C."/>
            <person name="Imamovic A."/>
            <person name="Larimer J."/>
            <person name="McCowen C."/>
            <person name="Montmayeur A."/>
            <person name="Murphy C."/>
            <person name="Neiman D."/>
            <person name="Pearson M."/>
            <person name="Priest M."/>
            <person name="Roberts A."/>
            <person name="Saif S."/>
            <person name="Shea T."/>
            <person name="Sisk P."/>
            <person name="Sykes S."/>
            <person name="Wortman J."/>
            <person name="Nusbaum C."/>
            <person name="Birren B."/>
        </authorList>
    </citation>
    <scope>NUCLEOTIDE SEQUENCE [LARGE SCALE GENOMIC DNA]</scope>
    <source>
        <strain evidence="10 11">ACS-216-V-Col6b</strain>
    </source>
</reference>
<dbReference type="PANTHER" id="PTHR30614">
    <property type="entry name" value="MEMBRANE COMPONENT OF AMINO ACID ABC TRANSPORTER"/>
    <property type="match status" value="1"/>
</dbReference>
<dbReference type="CDD" id="cd06261">
    <property type="entry name" value="TM_PBP2"/>
    <property type="match status" value="1"/>
</dbReference>
<keyword evidence="7 8" id="KW-0472">Membrane</keyword>
<dbReference type="RefSeq" id="WP_006556062.1">
    <property type="nucleotide sequence ID" value="NZ_JH992937.1"/>
</dbReference>
<evidence type="ECO:0000256" key="7">
    <source>
        <dbReference type="ARBA" id="ARBA00023136"/>
    </source>
</evidence>
<keyword evidence="11" id="KW-1185">Reference proteome</keyword>
<accession>K9D138</accession>
<protein>
    <submittedName>
        <fullName evidence="10">His/Glu/Gln/Arg/opine family amino ABC transporter, permease, 3-TM region</fullName>
    </submittedName>
</protein>
<evidence type="ECO:0000256" key="1">
    <source>
        <dbReference type="ARBA" id="ARBA00004651"/>
    </source>
</evidence>
<dbReference type="Gene3D" id="1.10.3720.10">
    <property type="entry name" value="MetI-like"/>
    <property type="match status" value="1"/>
</dbReference>
<gene>
    <name evidence="10" type="ORF">HMPREF9282_01175</name>
</gene>
<keyword evidence="2 8" id="KW-0813">Transport</keyword>
<dbReference type="eggNOG" id="COG0765">
    <property type="taxonomic scope" value="Bacteria"/>
</dbReference>
<dbReference type="Pfam" id="PF00528">
    <property type="entry name" value="BPD_transp_1"/>
    <property type="match status" value="1"/>
</dbReference>
<dbReference type="InterPro" id="IPR035906">
    <property type="entry name" value="MetI-like_sf"/>
</dbReference>
<keyword evidence="4 8" id="KW-0812">Transmembrane</keyword>
<dbReference type="AlphaFoldDB" id="K9D138"/>
<dbReference type="GO" id="GO:0043190">
    <property type="term" value="C:ATP-binding cassette (ABC) transporter complex"/>
    <property type="evidence" value="ECO:0007669"/>
    <property type="project" value="InterPro"/>
</dbReference>
<dbReference type="FunFam" id="1.10.3720.10:FF:000006">
    <property type="entry name" value="Glutamate/aspartate ABC transporter, permease protein GltK"/>
    <property type="match status" value="1"/>
</dbReference>
<comment type="similarity">
    <text evidence="8">Belongs to the binding-protein-dependent transport system permease family.</text>
</comment>
<evidence type="ECO:0000256" key="6">
    <source>
        <dbReference type="ARBA" id="ARBA00022989"/>
    </source>
</evidence>
<dbReference type="EMBL" id="AHAF01000008">
    <property type="protein sequence ID" value="EKU78269.1"/>
    <property type="molecule type" value="Genomic_DNA"/>
</dbReference>
<evidence type="ECO:0000256" key="4">
    <source>
        <dbReference type="ARBA" id="ARBA00022692"/>
    </source>
</evidence>
<dbReference type="InterPro" id="IPR010065">
    <property type="entry name" value="AA_ABC_transptr_permease_3TM"/>
</dbReference>
<dbReference type="SUPFAM" id="SSF161098">
    <property type="entry name" value="MetI-like"/>
    <property type="match status" value="1"/>
</dbReference>
<dbReference type="PROSITE" id="PS50928">
    <property type="entry name" value="ABC_TM1"/>
    <property type="match status" value="1"/>
</dbReference>
<dbReference type="GO" id="GO:0006865">
    <property type="term" value="P:amino acid transport"/>
    <property type="evidence" value="ECO:0007669"/>
    <property type="project" value="UniProtKB-KW"/>
</dbReference>
<dbReference type="GeneID" id="83055816"/>
<dbReference type="NCBIfam" id="TIGR01726">
    <property type="entry name" value="HEQRo_perm_3TM"/>
    <property type="match status" value="1"/>
</dbReference>
<feature type="transmembrane region" description="Helical" evidence="8">
    <location>
        <begin position="54"/>
        <end position="77"/>
    </location>
</feature>
<evidence type="ECO:0000313" key="11">
    <source>
        <dbReference type="Proteomes" id="UP000009891"/>
    </source>
</evidence>
<keyword evidence="3" id="KW-1003">Cell membrane</keyword>
<feature type="transmembrane region" description="Helical" evidence="8">
    <location>
        <begin position="189"/>
        <end position="211"/>
    </location>
</feature>
<dbReference type="STRING" id="883156.HMPREF9282_01175"/>
<comment type="subcellular location">
    <subcellularLocation>
        <location evidence="1 8">Cell membrane</location>
        <topology evidence="1 8">Multi-pass membrane protein</topology>
    </subcellularLocation>
</comment>
<evidence type="ECO:0000256" key="2">
    <source>
        <dbReference type="ARBA" id="ARBA00022448"/>
    </source>
</evidence>
<dbReference type="InterPro" id="IPR000515">
    <property type="entry name" value="MetI-like"/>
</dbReference>
<organism evidence="10 11">
    <name type="scientific">Veillonella seminalis ACS-216-V-Col6b</name>
    <dbReference type="NCBI Taxonomy" id="883156"/>
    <lineage>
        <taxon>Bacteria</taxon>
        <taxon>Bacillati</taxon>
        <taxon>Bacillota</taxon>
        <taxon>Negativicutes</taxon>
        <taxon>Veillonellales</taxon>
        <taxon>Veillonellaceae</taxon>
        <taxon>Veillonella</taxon>
    </lineage>
</organism>
<dbReference type="GO" id="GO:0022857">
    <property type="term" value="F:transmembrane transporter activity"/>
    <property type="evidence" value="ECO:0007669"/>
    <property type="project" value="InterPro"/>
</dbReference>
<proteinExistence type="inferred from homology"/>
<sequence>MELIDYLLKITPVIANGLGVTVSLFLIVLVLSLPAGILAALLRLSPIGIVRKIMALYVYVMRGTPLMLQILFIYYGLPFIPYIGVQLDDTTAAVISFVLNYAAYLCEIFRGGIQSIPKGQYEGAKVLGFTYVQTMRKIILPQVIKRVLPPLANETINLLKDTSLVYILAMNDVLRITRGIVQRDFDTSAFIVAAIFYLIMTFVLTNIFNYLEKRYAVYDE</sequence>
<keyword evidence="6 8" id="KW-1133">Transmembrane helix</keyword>
<evidence type="ECO:0000256" key="5">
    <source>
        <dbReference type="ARBA" id="ARBA00022970"/>
    </source>
</evidence>
<dbReference type="InterPro" id="IPR043429">
    <property type="entry name" value="ArtM/GltK/GlnP/TcyL/YhdX-like"/>
</dbReference>
<dbReference type="HOGENOM" id="CLU_019602_1_1_9"/>
<evidence type="ECO:0000259" key="9">
    <source>
        <dbReference type="PROSITE" id="PS50928"/>
    </source>
</evidence>
<dbReference type="PATRIC" id="fig|883156.3.peg.1154"/>
<dbReference type="Proteomes" id="UP000009891">
    <property type="component" value="Unassembled WGS sequence"/>
</dbReference>
<comment type="caution">
    <text evidence="10">The sequence shown here is derived from an EMBL/GenBank/DDBJ whole genome shotgun (WGS) entry which is preliminary data.</text>
</comment>
<keyword evidence="5" id="KW-0029">Amino-acid transport</keyword>
<evidence type="ECO:0000256" key="3">
    <source>
        <dbReference type="ARBA" id="ARBA00022475"/>
    </source>
</evidence>